<organism evidence="1 2">
    <name type="scientific">Caenorhabditis tropicalis</name>
    <dbReference type="NCBI Taxonomy" id="1561998"/>
    <lineage>
        <taxon>Eukaryota</taxon>
        <taxon>Metazoa</taxon>
        <taxon>Ecdysozoa</taxon>
        <taxon>Nematoda</taxon>
        <taxon>Chromadorea</taxon>
        <taxon>Rhabditida</taxon>
        <taxon>Rhabditina</taxon>
        <taxon>Rhabditomorpha</taxon>
        <taxon>Rhabditoidea</taxon>
        <taxon>Rhabditidae</taxon>
        <taxon>Peloderinae</taxon>
        <taxon>Caenorhabditis</taxon>
    </lineage>
</organism>
<reference evidence="2" key="1">
    <citation type="submission" date="2016-11" db="UniProtKB">
        <authorList>
            <consortium name="WormBaseParasite"/>
        </authorList>
    </citation>
    <scope>IDENTIFICATION</scope>
</reference>
<evidence type="ECO:0000313" key="1">
    <source>
        <dbReference type="Proteomes" id="UP000095282"/>
    </source>
</evidence>
<name>A0A1I7UNT9_9PELO</name>
<protein>
    <submittedName>
        <fullName evidence="2">Uncharacterized protein</fullName>
    </submittedName>
</protein>
<keyword evidence="1" id="KW-1185">Reference proteome</keyword>
<sequence>MNNPDGLSSTITQRPFRDETLLRITTLIVIRDVIAALGENRCRRSGKVEVNNVQSENFLRAIEIPPQDYKVALVNAFCVKY</sequence>
<dbReference type="Proteomes" id="UP000095282">
    <property type="component" value="Unplaced"/>
</dbReference>
<evidence type="ECO:0000313" key="2">
    <source>
        <dbReference type="WBParaSite" id="Csp11.Scaffold630.g17842.t1"/>
    </source>
</evidence>
<dbReference type="AlphaFoldDB" id="A0A1I7UNT9"/>
<dbReference type="WBParaSite" id="Csp11.Scaffold630.g17842.t1">
    <property type="protein sequence ID" value="Csp11.Scaffold630.g17842.t1"/>
    <property type="gene ID" value="Csp11.Scaffold630.g17842"/>
</dbReference>
<proteinExistence type="predicted"/>
<accession>A0A1I7UNT9</accession>